<reference evidence="2 3" key="1">
    <citation type="submission" date="2024-04" db="EMBL/GenBank/DDBJ databases">
        <title>Draft genome sequence of Pseudoxanthomonas putridarboris WD12.</title>
        <authorList>
            <person name="Oh J."/>
        </authorList>
    </citation>
    <scope>NUCLEOTIDE SEQUENCE [LARGE SCALE GENOMIC DNA]</scope>
    <source>
        <strain evidence="2 3">WD12</strain>
    </source>
</reference>
<proteinExistence type="predicted"/>
<dbReference type="RefSeq" id="WP_341724305.1">
    <property type="nucleotide sequence ID" value="NZ_JBBWWT010000001.1"/>
</dbReference>
<feature type="transmembrane region" description="Helical" evidence="1">
    <location>
        <begin position="16"/>
        <end position="35"/>
    </location>
</feature>
<keyword evidence="1" id="KW-1133">Transmembrane helix</keyword>
<keyword evidence="1" id="KW-0812">Transmembrane</keyword>
<sequence length="225" mass="24534">MSIQETTRLFREMRLLRYYAGAMTVAFAAMMLAAFKSPPPHFEQVSVERLNIVDADGATRIVIANQERFPPPMLNGQTFKRAVSPAGLVFYDRKGNEVGGLALTDVEAGKISALAFDNPNMDAIGLMTRIGADGEPISSGLQINQAMPSHLPVLEAAKRTTRRIAIQNEHNNAEILMADAEGRDRIRLRVDQEGQARIEVLDAEGRTVFSAPESATSTADPAQNP</sequence>
<organism evidence="2 3">
    <name type="scientific">Pseudoxanthomonas putridarboris</name>
    <dbReference type="NCBI Taxonomy" id="752605"/>
    <lineage>
        <taxon>Bacteria</taxon>
        <taxon>Pseudomonadati</taxon>
        <taxon>Pseudomonadota</taxon>
        <taxon>Gammaproteobacteria</taxon>
        <taxon>Lysobacterales</taxon>
        <taxon>Lysobacteraceae</taxon>
        <taxon>Pseudoxanthomonas</taxon>
    </lineage>
</organism>
<name>A0ABU9IVW1_9GAMM</name>
<protein>
    <submittedName>
        <fullName evidence="2">Uncharacterized protein</fullName>
    </submittedName>
</protein>
<keyword evidence="3" id="KW-1185">Reference proteome</keyword>
<comment type="caution">
    <text evidence="2">The sequence shown here is derived from an EMBL/GenBank/DDBJ whole genome shotgun (WGS) entry which is preliminary data.</text>
</comment>
<keyword evidence="1" id="KW-0472">Membrane</keyword>
<gene>
    <name evidence="2" type="ORF">AAD027_01810</name>
</gene>
<evidence type="ECO:0000313" key="2">
    <source>
        <dbReference type="EMBL" id="MEL1263111.1"/>
    </source>
</evidence>
<dbReference type="Proteomes" id="UP001459204">
    <property type="component" value="Unassembled WGS sequence"/>
</dbReference>
<evidence type="ECO:0000313" key="3">
    <source>
        <dbReference type="Proteomes" id="UP001459204"/>
    </source>
</evidence>
<dbReference type="EMBL" id="JBBWWT010000001">
    <property type="protein sequence ID" value="MEL1263111.1"/>
    <property type="molecule type" value="Genomic_DNA"/>
</dbReference>
<evidence type="ECO:0000256" key="1">
    <source>
        <dbReference type="SAM" id="Phobius"/>
    </source>
</evidence>
<accession>A0ABU9IVW1</accession>